<evidence type="ECO:0000256" key="1">
    <source>
        <dbReference type="SAM" id="Coils"/>
    </source>
</evidence>
<sequence length="579" mass="66776">MIEKIYSTLETFKDINFHKGLNILLADVTQKSTDKDTRNGLGKTTFIEIIHFLLGGSCSRTSFLKLPRFSEHFFIMDMKIDDSKLIVKRRGIESNYIYILCEKGSKFEAIFGPAEKKIKVTEWNEFLGSSLFNLNSADFRINENLKFRTLFPYFARKASDGGFLEASKYFKNQKVFPTQIALTYLLGLDTKLAIDQKMLDEKKKEIADLKKVLKTDAYKEIVSENINLDTEITILNEKALNFRRELDSFQVHPKYKDIEIEASIHAKQISELSNRNFIDRQIISDLKDASMNEEQISEISIKDLYAEVKVKLPEALIKNFVDSKKFHESIVSNRKNYLNSELNNYEKIVQEREVQVEKLSIERSKSMAILNTHGALEQHSILQARLNELLNKIEMYKNQQNIISSIREEEANLKIAEQKLIIEVTKSLEEHKTMKQKAILLVEEASKSLYNSAAQLNIGQTKNGRYDIEMVSRNQGSTGINSMLIYCFDMMLIQMSLYLERKMNILIHDSALYDPVDERQVTEAIRFGKEKSSERGFQYIITLNSDDLPEGIYEEVKGNILSKVLTDSDESGTLLGVYY</sequence>
<protein>
    <recommendedName>
        <fullName evidence="2">DUF2326 domain-containing protein</fullName>
    </recommendedName>
</protein>
<dbReference type="GO" id="GO:0006302">
    <property type="term" value="P:double-strand break repair"/>
    <property type="evidence" value="ECO:0007669"/>
    <property type="project" value="InterPro"/>
</dbReference>
<gene>
    <name evidence="3" type="ORF">A1A1_18580</name>
</gene>
<dbReference type="AlphaFoldDB" id="A0AA87LSF5"/>
<dbReference type="Proteomes" id="UP000004725">
    <property type="component" value="Unassembled WGS sequence"/>
</dbReference>
<organism evidence="3 4">
    <name type="scientific">Planococcus antarcticus DSM 14505</name>
    <dbReference type="NCBI Taxonomy" id="1185653"/>
    <lineage>
        <taxon>Bacteria</taxon>
        <taxon>Bacillati</taxon>
        <taxon>Bacillota</taxon>
        <taxon>Bacilli</taxon>
        <taxon>Bacillales</taxon>
        <taxon>Caryophanaceae</taxon>
        <taxon>Planococcus</taxon>
    </lineage>
</organism>
<dbReference type="InterPro" id="IPR018760">
    <property type="entry name" value="DUF2326"/>
</dbReference>
<reference evidence="3 4" key="1">
    <citation type="journal article" date="2012" name="J. Bacteriol.">
        <title>Genome Sequence of the Antarctic Psychrophile Bacterium Planococcus antarcticus DSM 14505.</title>
        <authorList>
            <person name="Margolles A."/>
            <person name="Gueimonde M."/>
            <person name="Sanchez B."/>
        </authorList>
    </citation>
    <scope>NUCLEOTIDE SEQUENCE [LARGE SCALE GENOMIC DNA]</scope>
    <source>
        <strain evidence="3 4">DSM 14505</strain>
    </source>
</reference>
<feature type="domain" description="DUF2326" evidence="2">
    <location>
        <begin position="446"/>
        <end position="577"/>
    </location>
</feature>
<dbReference type="EMBL" id="AJYB01000110">
    <property type="protein sequence ID" value="EIM04977.1"/>
    <property type="molecule type" value="Genomic_DNA"/>
</dbReference>
<dbReference type="RefSeq" id="WP_006831643.1">
    <property type="nucleotide sequence ID" value="NZ_AJYB01000110.1"/>
</dbReference>
<evidence type="ECO:0000259" key="2">
    <source>
        <dbReference type="Pfam" id="PF10088"/>
    </source>
</evidence>
<accession>A0AA87LSF5</accession>
<proteinExistence type="predicted"/>
<evidence type="ECO:0000313" key="3">
    <source>
        <dbReference type="EMBL" id="EIM04977.1"/>
    </source>
</evidence>
<dbReference type="Pfam" id="PF10088">
    <property type="entry name" value="DUF2326"/>
    <property type="match status" value="1"/>
</dbReference>
<feature type="coiled-coil region" evidence="1">
    <location>
        <begin position="342"/>
        <end position="399"/>
    </location>
</feature>
<keyword evidence="1" id="KW-0175">Coiled coil</keyword>
<evidence type="ECO:0000313" key="4">
    <source>
        <dbReference type="Proteomes" id="UP000004725"/>
    </source>
</evidence>
<comment type="caution">
    <text evidence="3">The sequence shown here is derived from an EMBL/GenBank/DDBJ whole genome shotgun (WGS) entry which is preliminary data.</text>
</comment>
<dbReference type="GO" id="GO:0016887">
    <property type="term" value="F:ATP hydrolysis activity"/>
    <property type="evidence" value="ECO:0007669"/>
    <property type="project" value="InterPro"/>
</dbReference>
<name>A0AA87LSF5_9BACL</name>